<organism evidence="2 3">
    <name type="scientific">Catellatospora methionotrophica</name>
    <dbReference type="NCBI Taxonomy" id="121620"/>
    <lineage>
        <taxon>Bacteria</taxon>
        <taxon>Bacillati</taxon>
        <taxon>Actinomycetota</taxon>
        <taxon>Actinomycetes</taxon>
        <taxon>Micromonosporales</taxon>
        <taxon>Micromonosporaceae</taxon>
        <taxon>Catellatospora</taxon>
    </lineage>
</organism>
<dbReference type="EMBL" id="BONJ01000030">
    <property type="protein sequence ID" value="GIG17241.1"/>
    <property type="molecule type" value="Genomic_DNA"/>
</dbReference>
<dbReference type="SUPFAM" id="SSF53300">
    <property type="entry name" value="vWA-like"/>
    <property type="match status" value="1"/>
</dbReference>
<dbReference type="PROSITE" id="PS50234">
    <property type="entry name" value="VWFA"/>
    <property type="match status" value="1"/>
</dbReference>
<evidence type="ECO:0000313" key="3">
    <source>
        <dbReference type="Proteomes" id="UP000660339"/>
    </source>
</evidence>
<keyword evidence="3" id="KW-1185">Reference proteome</keyword>
<dbReference type="AlphaFoldDB" id="A0A8J3LL88"/>
<protein>
    <recommendedName>
        <fullName evidence="1">VWFA domain-containing protein</fullName>
    </recommendedName>
</protein>
<evidence type="ECO:0000259" key="1">
    <source>
        <dbReference type="PROSITE" id="PS50234"/>
    </source>
</evidence>
<evidence type="ECO:0000313" key="2">
    <source>
        <dbReference type="EMBL" id="GIG17241.1"/>
    </source>
</evidence>
<dbReference type="Pfam" id="PF00092">
    <property type="entry name" value="VWA"/>
    <property type="match status" value="1"/>
</dbReference>
<dbReference type="Gene3D" id="3.40.50.410">
    <property type="entry name" value="von Willebrand factor, type A domain"/>
    <property type="match status" value="1"/>
</dbReference>
<dbReference type="RefSeq" id="WP_275413504.1">
    <property type="nucleotide sequence ID" value="NZ_BAAATT010000030.1"/>
</dbReference>
<name>A0A8J3LL88_9ACTN</name>
<dbReference type="InterPro" id="IPR002035">
    <property type="entry name" value="VWF_A"/>
</dbReference>
<proteinExistence type="predicted"/>
<reference evidence="2" key="1">
    <citation type="submission" date="2021-01" db="EMBL/GenBank/DDBJ databases">
        <title>Whole genome shotgun sequence of Catellatospora methionotrophica NBRC 14553.</title>
        <authorList>
            <person name="Komaki H."/>
            <person name="Tamura T."/>
        </authorList>
    </citation>
    <scope>NUCLEOTIDE SEQUENCE</scope>
    <source>
        <strain evidence="2">NBRC 14553</strain>
    </source>
</reference>
<accession>A0A8J3LL88</accession>
<gene>
    <name evidence="2" type="ORF">Cme02nite_55730</name>
</gene>
<dbReference type="Proteomes" id="UP000660339">
    <property type="component" value="Unassembled WGS sequence"/>
</dbReference>
<dbReference type="InterPro" id="IPR036465">
    <property type="entry name" value="vWFA_dom_sf"/>
</dbReference>
<comment type="caution">
    <text evidence="2">The sequence shown here is derived from an EMBL/GenBank/DDBJ whole genome shotgun (WGS) entry which is preliminary data.</text>
</comment>
<sequence>MPLRDFVAATPRQLPVLILADVSGSMFHESKIETLNRSVGEMIRSFKSFGEATYEITVGVITFGGLTGLHVPLTPARELAWQDMSASGVTPLDKALLLAHDVLEDRSQVPSRSARPVLVLLSDGQPTDSQGHPSDNWREPLDRLLQAPRAGKAARYAVAVGREVDAEAMAVLERFAGDGNEGVFQATEVHRIVEFFEWLTMSVSQQATTGIVDGRPPLPLAERTADIVID</sequence>
<feature type="domain" description="VWFA" evidence="1">
    <location>
        <begin position="15"/>
        <end position="199"/>
    </location>
</feature>
<dbReference type="SMART" id="SM00327">
    <property type="entry name" value="VWA"/>
    <property type="match status" value="1"/>
</dbReference>